<gene>
    <name evidence="1" type="ORF">GXW76_11900</name>
</gene>
<dbReference type="SUPFAM" id="SSF52540">
    <property type="entry name" value="P-loop containing nucleoside triphosphate hydrolases"/>
    <property type="match status" value="1"/>
</dbReference>
<dbReference type="InterPro" id="IPR027417">
    <property type="entry name" value="P-loop_NTPase"/>
</dbReference>
<reference evidence="1" key="1">
    <citation type="submission" date="2020-01" db="EMBL/GenBank/DDBJ databases">
        <authorList>
            <person name="Rat A."/>
        </authorList>
    </citation>
    <scope>NUCLEOTIDE SEQUENCE</scope>
    <source>
        <strain evidence="1">LMG 31231</strain>
    </source>
</reference>
<sequence length="277" mass="30850">MGAGGDCLTDPSPGSNGAAMAVQVKTVLLAHARSGSTMLMEYLDAQPDTSFAHEIFHQNKVHLPRFMPAAGKDQAALMAERDADPVAFLARVAAACPTSNFGFKWFRGHSAQVRDHVVSAPDWRVLVLYRENFLALFASQRTARLTGRYIARSPAAALPSPVLSFSPEEFLHEYDHYRRYYDGLIAQCDQAGKPFCLIEYKDLSNAAFLRNAARYIGVTEPAAPELVTFKQGSSRLLRRFEDQDLVRRTLDGLNRMHWLIEEDGFFTPNLPVRAQAS</sequence>
<dbReference type="Gene3D" id="3.40.50.300">
    <property type="entry name" value="P-loop containing nucleotide triphosphate hydrolases"/>
    <property type="match status" value="1"/>
</dbReference>
<organism evidence="1 2">
    <name type="scientific">Neoroseomonas soli</name>
    <dbReference type="NCBI Taxonomy" id="1081025"/>
    <lineage>
        <taxon>Bacteria</taxon>
        <taxon>Pseudomonadati</taxon>
        <taxon>Pseudomonadota</taxon>
        <taxon>Alphaproteobacteria</taxon>
        <taxon>Acetobacterales</taxon>
        <taxon>Acetobacteraceae</taxon>
        <taxon>Neoroseomonas</taxon>
    </lineage>
</organism>
<keyword evidence="2" id="KW-1185">Reference proteome</keyword>
<reference evidence="1" key="2">
    <citation type="journal article" date="2021" name="Syst. Appl. Microbiol.">
        <title>Roseomonas hellenica sp. nov., isolated from roots of wild-growing Alkanna tinctoria.</title>
        <authorList>
            <person name="Rat A."/>
            <person name="Naranjo H.D."/>
            <person name="Lebbe L."/>
            <person name="Cnockaert M."/>
            <person name="Krigas N."/>
            <person name="Grigoriadou K."/>
            <person name="Maloupa E."/>
            <person name="Willems A."/>
        </authorList>
    </citation>
    <scope>NUCLEOTIDE SEQUENCE</scope>
    <source>
        <strain evidence="1">LMG 31231</strain>
    </source>
</reference>
<proteinExistence type="predicted"/>
<accession>A0A9X9WXJ5</accession>
<evidence type="ECO:0000313" key="2">
    <source>
        <dbReference type="Proteomes" id="UP001138751"/>
    </source>
</evidence>
<comment type="caution">
    <text evidence="1">The sequence shown here is derived from an EMBL/GenBank/DDBJ whole genome shotgun (WGS) entry which is preliminary data.</text>
</comment>
<dbReference type="EMBL" id="JAAEDM010000027">
    <property type="protein sequence ID" value="MBR0671874.1"/>
    <property type="molecule type" value="Genomic_DNA"/>
</dbReference>
<dbReference type="Proteomes" id="UP001138751">
    <property type="component" value="Unassembled WGS sequence"/>
</dbReference>
<protein>
    <submittedName>
        <fullName evidence="1">Uncharacterized protein</fullName>
    </submittedName>
</protein>
<evidence type="ECO:0000313" key="1">
    <source>
        <dbReference type="EMBL" id="MBR0671874.1"/>
    </source>
</evidence>
<name>A0A9X9WXJ5_9PROT</name>
<dbReference type="AlphaFoldDB" id="A0A9X9WXJ5"/>